<dbReference type="eggNOG" id="COG0006">
    <property type="taxonomic scope" value="Bacteria"/>
</dbReference>
<organism evidence="2 3">
    <name type="scientific">Pseudothermotoga thermarum DSM 5069</name>
    <dbReference type="NCBI Taxonomy" id="688269"/>
    <lineage>
        <taxon>Bacteria</taxon>
        <taxon>Thermotogati</taxon>
        <taxon>Thermotogota</taxon>
        <taxon>Thermotogae</taxon>
        <taxon>Thermotogales</taxon>
        <taxon>Thermotogaceae</taxon>
        <taxon>Pseudothermotoga</taxon>
    </lineage>
</organism>
<dbReference type="InterPro" id="IPR050659">
    <property type="entry name" value="Peptidase_M24B"/>
</dbReference>
<dbReference type="Proteomes" id="UP000006804">
    <property type="component" value="Chromosome"/>
</dbReference>
<keyword evidence="3" id="KW-1185">Reference proteome</keyword>
<reference evidence="2 3" key="1">
    <citation type="submission" date="2010-11" db="EMBL/GenBank/DDBJ databases">
        <title>The complete genome of Thermotoga thermarum DSM 5069.</title>
        <authorList>
            <consortium name="US DOE Joint Genome Institute (JGI-PGF)"/>
            <person name="Lucas S."/>
            <person name="Copeland A."/>
            <person name="Lapidus A."/>
            <person name="Bruce D."/>
            <person name="Goodwin L."/>
            <person name="Pitluck S."/>
            <person name="Kyrpides N."/>
            <person name="Mavromatis K."/>
            <person name="Ivanova N."/>
            <person name="Zeytun A."/>
            <person name="Brettin T."/>
            <person name="Detter J.C."/>
            <person name="Tapia R."/>
            <person name="Han C."/>
            <person name="Land M."/>
            <person name="Hauser L."/>
            <person name="Markowitz V."/>
            <person name="Cheng J.-F."/>
            <person name="Hugenholtz P."/>
            <person name="Woyke T."/>
            <person name="Wu D."/>
            <person name="Spring S."/>
            <person name="Schroeder M."/>
            <person name="Brambilla E."/>
            <person name="Klenk H.-P."/>
            <person name="Eisen J.A."/>
        </authorList>
    </citation>
    <scope>NUCLEOTIDE SEQUENCE [LARGE SCALE GENOMIC DNA]</scope>
    <source>
        <strain evidence="2 3">DSM 5069</strain>
    </source>
</reference>
<evidence type="ECO:0000313" key="3">
    <source>
        <dbReference type="Proteomes" id="UP000006804"/>
    </source>
</evidence>
<dbReference type="Pfam" id="PF00557">
    <property type="entry name" value="Peptidase_M24"/>
    <property type="match status" value="1"/>
</dbReference>
<name>F7YYQ3_9THEM</name>
<evidence type="ECO:0000313" key="2">
    <source>
        <dbReference type="EMBL" id="AEH51087.1"/>
    </source>
</evidence>
<gene>
    <name evidence="2" type="ORF">Theth_1006</name>
</gene>
<dbReference type="OrthoDB" id="4850044at2"/>
<dbReference type="KEGG" id="tta:Theth_1006"/>
<dbReference type="InterPro" id="IPR029149">
    <property type="entry name" value="Creatin/AminoP/Spt16_N"/>
</dbReference>
<proteinExistence type="predicted"/>
<dbReference type="InterPro" id="IPR000994">
    <property type="entry name" value="Pept_M24"/>
</dbReference>
<dbReference type="RefSeq" id="WP_013932307.1">
    <property type="nucleotide sequence ID" value="NC_015707.1"/>
</dbReference>
<sequence>MERIQEVNEKLRKVRALMEQERLSAILLKKQANFSWITAGGLNMVGIATEIGVSSVLITYDDCYVIANKIEAPRMRDEEVGELGFKLIEYEWYENKELQIVREIVKNGEIGCDVNISGLKYMEPEINKLRYELLEPEIERYLYLGEKLSRVLESVLLFTKPGDMECEIAGRISEELWKYRIDPTGFMVAADERAKLYRHPIPTTKKVKKLLMVSVNARYKGLITTITRMVHFGKPPEDLIKQYKDNIEIECIMIEKTKPGKKMNEPVLAAIEEYEKRGYHGEWRLHHQGGAMGYYARDIRVTPQTEEIIRNNQAFCWNPTISGTKSEDGFIATHSGPIMITKPFIFPTIKIEVNGMEFIRPFLLVL</sequence>
<dbReference type="InterPro" id="IPR036005">
    <property type="entry name" value="Creatinase/aminopeptidase-like"/>
</dbReference>
<dbReference type="SUPFAM" id="SSF55920">
    <property type="entry name" value="Creatinase/aminopeptidase"/>
    <property type="match status" value="1"/>
</dbReference>
<dbReference type="HOGENOM" id="CLU_053687_0_0_0"/>
<evidence type="ECO:0000259" key="1">
    <source>
        <dbReference type="Pfam" id="PF00557"/>
    </source>
</evidence>
<dbReference type="Gene3D" id="3.90.230.10">
    <property type="entry name" value="Creatinase/methionine aminopeptidase superfamily"/>
    <property type="match status" value="1"/>
</dbReference>
<dbReference type="Gene3D" id="3.40.350.10">
    <property type="entry name" value="Creatinase/prolidase N-terminal domain"/>
    <property type="match status" value="1"/>
</dbReference>
<dbReference type="STRING" id="688269.Theth_1006"/>
<dbReference type="AlphaFoldDB" id="F7YYQ3"/>
<protein>
    <submittedName>
        <fullName evidence="2">Peptidase M24</fullName>
    </submittedName>
</protein>
<dbReference type="PANTHER" id="PTHR46112">
    <property type="entry name" value="AMINOPEPTIDASE"/>
    <property type="match status" value="1"/>
</dbReference>
<feature type="domain" description="Peptidase M24" evidence="1">
    <location>
        <begin position="146"/>
        <end position="322"/>
    </location>
</feature>
<dbReference type="SUPFAM" id="SSF53092">
    <property type="entry name" value="Creatinase/prolidase N-terminal domain"/>
    <property type="match status" value="1"/>
</dbReference>
<dbReference type="PANTHER" id="PTHR46112:SF3">
    <property type="entry name" value="AMINOPEPTIDASE YPDF"/>
    <property type="match status" value="1"/>
</dbReference>
<dbReference type="CDD" id="cd01066">
    <property type="entry name" value="APP_MetAP"/>
    <property type="match status" value="1"/>
</dbReference>
<dbReference type="PATRIC" id="fig|688269.3.peg.1032"/>
<accession>F7YYQ3</accession>
<dbReference type="EMBL" id="CP002351">
    <property type="protein sequence ID" value="AEH51087.1"/>
    <property type="molecule type" value="Genomic_DNA"/>
</dbReference>